<evidence type="ECO:0000313" key="3">
    <source>
        <dbReference type="EnsemblMetazoa" id="G23887.3:cds"/>
    </source>
</evidence>
<evidence type="ECO:0000259" key="2">
    <source>
        <dbReference type="PROSITE" id="PS50234"/>
    </source>
</evidence>
<feature type="signal peptide" evidence="1">
    <location>
        <begin position="1"/>
        <end position="19"/>
    </location>
</feature>
<keyword evidence="4" id="KW-1185">Reference proteome</keyword>
<evidence type="ECO:0000256" key="1">
    <source>
        <dbReference type="SAM" id="SignalP"/>
    </source>
</evidence>
<dbReference type="InterPro" id="IPR002035">
    <property type="entry name" value="VWF_A"/>
</dbReference>
<dbReference type="SMART" id="SM00327">
    <property type="entry name" value="VWA"/>
    <property type="match status" value="1"/>
</dbReference>
<dbReference type="OrthoDB" id="6132182at2759"/>
<name>A0A8W8KKK5_MAGGI</name>
<dbReference type="PRINTS" id="PR00453">
    <property type="entry name" value="VWFADOMAIN"/>
</dbReference>
<dbReference type="PROSITE" id="PS50234">
    <property type="entry name" value="VWFA"/>
    <property type="match status" value="1"/>
</dbReference>
<dbReference type="PANTHER" id="PTHR24020:SF20">
    <property type="entry name" value="PH DOMAIN-CONTAINING PROTEIN"/>
    <property type="match status" value="1"/>
</dbReference>
<dbReference type="Gene3D" id="3.40.50.410">
    <property type="entry name" value="von Willebrand factor, type A domain"/>
    <property type="match status" value="1"/>
</dbReference>
<reference evidence="3" key="1">
    <citation type="submission" date="2022-08" db="UniProtKB">
        <authorList>
            <consortium name="EnsemblMetazoa"/>
        </authorList>
    </citation>
    <scope>IDENTIFICATION</scope>
    <source>
        <strain evidence="3">05x7-T-G4-1.051#20</strain>
    </source>
</reference>
<dbReference type="EnsemblMetazoa" id="G23887.4">
    <property type="protein sequence ID" value="G23887.4:cds"/>
    <property type="gene ID" value="G23887"/>
</dbReference>
<accession>A0A8W8KKK5</accession>
<dbReference type="EnsemblMetazoa" id="G23887.1">
    <property type="protein sequence ID" value="G23887.1:cds"/>
    <property type="gene ID" value="G23887"/>
</dbReference>
<organism evidence="3 4">
    <name type="scientific">Magallana gigas</name>
    <name type="common">Pacific oyster</name>
    <name type="synonym">Crassostrea gigas</name>
    <dbReference type="NCBI Taxonomy" id="29159"/>
    <lineage>
        <taxon>Eukaryota</taxon>
        <taxon>Metazoa</taxon>
        <taxon>Spiralia</taxon>
        <taxon>Lophotrochozoa</taxon>
        <taxon>Mollusca</taxon>
        <taxon>Bivalvia</taxon>
        <taxon>Autobranchia</taxon>
        <taxon>Pteriomorphia</taxon>
        <taxon>Ostreida</taxon>
        <taxon>Ostreoidea</taxon>
        <taxon>Ostreidae</taxon>
        <taxon>Magallana</taxon>
    </lineage>
</organism>
<feature type="chain" id="PRO_5042431320" description="VWFA domain-containing protein" evidence="1">
    <location>
        <begin position="20"/>
        <end position="464"/>
    </location>
</feature>
<dbReference type="OMA" id="NTVLTHQ"/>
<dbReference type="PANTHER" id="PTHR24020">
    <property type="entry name" value="COLLAGEN ALPHA"/>
    <property type="match status" value="1"/>
</dbReference>
<proteinExistence type="predicted"/>
<protein>
    <recommendedName>
        <fullName evidence="2">VWFA domain-containing protein</fullName>
    </recommendedName>
</protein>
<dbReference type="AlphaFoldDB" id="A0A8W8KKK5"/>
<dbReference type="InterPro" id="IPR036465">
    <property type="entry name" value="vWFA_dom_sf"/>
</dbReference>
<sequence length="464" mass="51700">MASFLLVFLASLAQYGVVCDFHGNKRFIFNPSPATQTSPDPAFMAVELQYLREEVHRLSDTNIHLSVQNSMLTSQVQSQNAQIQTLKTNLTNLENLRIHENGVFVDKINKMDAMVNDSKALVAGLTRNVSSCLLNNNQLEEALIRTNNKTSLLEKKLNDSLVTQNMAVQTAVEQCRQNESALTQHLQVNISSLQLNCSHQLLLLTDNVYQLQTETNSLMANWTSCVNLNYQLQSTINASQNRNQVLDQKLHDLRIERDNLSLALLQCHGPKRDCGLDLVFLVDESGSVGQDNFDILKDFMNRIIQHLNIGPRDNQVGIATYASTAQREFELDSYSTKTSLIHAVRNISYNHSGLSFVSRGLRLVANHFFNGTHGDRTNHPNVLIILTDGDPLDPSRAKLEASSLESRGVEIFVVGISRDGTNRNLIDLATDSSHILPFLDFGDLDGPAFAQESIHKLMAACQTV</sequence>
<dbReference type="EnsemblMetazoa" id="G23887.2">
    <property type="protein sequence ID" value="G23887.2:cds"/>
    <property type="gene ID" value="G23887"/>
</dbReference>
<dbReference type="CDD" id="cd01450">
    <property type="entry name" value="vWFA_subfamily_ECM"/>
    <property type="match status" value="1"/>
</dbReference>
<dbReference type="Proteomes" id="UP000005408">
    <property type="component" value="Unassembled WGS sequence"/>
</dbReference>
<dbReference type="Pfam" id="PF00092">
    <property type="entry name" value="VWA"/>
    <property type="match status" value="1"/>
</dbReference>
<feature type="domain" description="VWFA" evidence="2">
    <location>
        <begin position="277"/>
        <end position="454"/>
    </location>
</feature>
<dbReference type="InterPro" id="IPR050525">
    <property type="entry name" value="ECM_Assembly_Org"/>
</dbReference>
<dbReference type="EnsemblMetazoa" id="G23887.3">
    <property type="protein sequence ID" value="G23887.3:cds"/>
    <property type="gene ID" value="G23887"/>
</dbReference>
<evidence type="ECO:0000313" key="4">
    <source>
        <dbReference type="Proteomes" id="UP000005408"/>
    </source>
</evidence>
<keyword evidence="1" id="KW-0732">Signal</keyword>
<dbReference type="SUPFAM" id="SSF53300">
    <property type="entry name" value="vWA-like"/>
    <property type="match status" value="1"/>
</dbReference>